<keyword evidence="2" id="KW-1185">Reference proteome</keyword>
<name>A0ACB9XJG3_CHAAC</name>
<sequence length="362" mass="39867">MENEAEHFYVSERGSTSRTSSKKIEKTASSRSSVTSEVASTIVSEILERSTGNLCELLQSISRWEADDDGDKSSAARRVNQNIEHELDRFFGLRRLFAEYQGETLEDTDKDIVPEMDSAPGPSGQEGHETATISTQTSRDSDRTDEKHTGSTIYEKAKSALKRCFKLEQKTAYQNYGFPCPEEAFPSAHKPPSEDIGDATHEDLSSVPLQLVDHVEHDNSIVQKTVNTSSHPDEIVGLDSSESTSKENIQKKVCFQEMDEPSQNKDVCQTALTVSAEKLCESDVTDVKSANRLESNIDKNIKTSLKSCLESKPKKVQFATEKDLDEAVKSGSTCPKETSPTASNVDIKSAEKIDLNSVPSGD</sequence>
<comment type="caution">
    <text evidence="1">The sequence shown here is derived from an EMBL/GenBank/DDBJ whole genome shotgun (WGS) entry which is preliminary data.</text>
</comment>
<reference evidence="1" key="1">
    <citation type="submission" date="2022-05" db="EMBL/GenBank/DDBJ databases">
        <title>Chromosome-level genome of Chaenocephalus aceratus.</title>
        <authorList>
            <person name="Park H."/>
        </authorList>
    </citation>
    <scope>NUCLEOTIDE SEQUENCE</scope>
    <source>
        <strain evidence="1">KU_202001</strain>
    </source>
</reference>
<protein>
    <submittedName>
        <fullName evidence="1">Uncharacterized protein</fullName>
    </submittedName>
</protein>
<proteinExistence type="predicted"/>
<dbReference type="Proteomes" id="UP001057452">
    <property type="component" value="Chromosome 5"/>
</dbReference>
<evidence type="ECO:0000313" key="1">
    <source>
        <dbReference type="EMBL" id="KAI4826483.1"/>
    </source>
</evidence>
<dbReference type="EMBL" id="CM043789">
    <property type="protein sequence ID" value="KAI4826483.1"/>
    <property type="molecule type" value="Genomic_DNA"/>
</dbReference>
<organism evidence="1 2">
    <name type="scientific">Chaenocephalus aceratus</name>
    <name type="common">Blackfin icefish</name>
    <name type="synonym">Chaenichthys aceratus</name>
    <dbReference type="NCBI Taxonomy" id="36190"/>
    <lineage>
        <taxon>Eukaryota</taxon>
        <taxon>Metazoa</taxon>
        <taxon>Chordata</taxon>
        <taxon>Craniata</taxon>
        <taxon>Vertebrata</taxon>
        <taxon>Euteleostomi</taxon>
        <taxon>Actinopterygii</taxon>
        <taxon>Neopterygii</taxon>
        <taxon>Teleostei</taxon>
        <taxon>Neoteleostei</taxon>
        <taxon>Acanthomorphata</taxon>
        <taxon>Eupercaria</taxon>
        <taxon>Perciformes</taxon>
        <taxon>Notothenioidei</taxon>
        <taxon>Channichthyidae</taxon>
        <taxon>Chaenocephalus</taxon>
    </lineage>
</organism>
<gene>
    <name evidence="1" type="ORF">KUCAC02_029930</name>
</gene>
<accession>A0ACB9XJG3</accession>
<evidence type="ECO:0000313" key="2">
    <source>
        <dbReference type="Proteomes" id="UP001057452"/>
    </source>
</evidence>